<keyword evidence="3" id="KW-0732">Signal</keyword>
<evidence type="ECO:0000313" key="8">
    <source>
        <dbReference type="Proteomes" id="UP000270216"/>
    </source>
</evidence>
<keyword evidence="4" id="KW-0472">Membrane</keyword>
<evidence type="ECO:0000256" key="4">
    <source>
        <dbReference type="ARBA" id="ARBA00023136"/>
    </source>
</evidence>
<feature type="region of interest" description="Disordered" evidence="6">
    <location>
        <begin position="1"/>
        <end position="30"/>
    </location>
</feature>
<evidence type="ECO:0000313" key="7">
    <source>
        <dbReference type="EMBL" id="RSK84423.1"/>
    </source>
</evidence>
<dbReference type="PANTHER" id="PTHR38776">
    <property type="entry name" value="MLTA-INTERACTING PROTEIN-RELATED"/>
    <property type="match status" value="1"/>
</dbReference>
<name>A0ABX9ZTA9_9BURK</name>
<keyword evidence="5" id="KW-0998">Cell outer membrane</keyword>
<protein>
    <submittedName>
        <fullName evidence="7">MipA/OmpV family protein</fullName>
    </submittedName>
</protein>
<proteinExistence type="inferred from homology"/>
<evidence type="ECO:0000256" key="2">
    <source>
        <dbReference type="ARBA" id="ARBA00005722"/>
    </source>
</evidence>
<evidence type="ECO:0000256" key="6">
    <source>
        <dbReference type="SAM" id="MobiDB-lite"/>
    </source>
</evidence>
<evidence type="ECO:0000256" key="3">
    <source>
        <dbReference type="ARBA" id="ARBA00022729"/>
    </source>
</evidence>
<dbReference type="Proteomes" id="UP000270216">
    <property type="component" value="Unassembled WGS sequence"/>
</dbReference>
<dbReference type="EMBL" id="RWHX01000006">
    <property type="protein sequence ID" value="RSK84423.1"/>
    <property type="molecule type" value="Genomic_DNA"/>
</dbReference>
<evidence type="ECO:0000256" key="5">
    <source>
        <dbReference type="ARBA" id="ARBA00023237"/>
    </source>
</evidence>
<comment type="similarity">
    <text evidence="2">Belongs to the MipA/OmpV family.</text>
</comment>
<dbReference type="InterPro" id="IPR010583">
    <property type="entry name" value="MipA"/>
</dbReference>
<comment type="caution">
    <text evidence="7">The sequence shown here is derived from an EMBL/GenBank/DDBJ whole genome shotgun (WGS) entry which is preliminary data.</text>
</comment>
<evidence type="ECO:0000256" key="1">
    <source>
        <dbReference type="ARBA" id="ARBA00004442"/>
    </source>
</evidence>
<dbReference type="PANTHER" id="PTHR38776:SF1">
    <property type="entry name" value="MLTA-INTERACTING PROTEIN-RELATED"/>
    <property type="match status" value="1"/>
</dbReference>
<reference evidence="7 8" key="1">
    <citation type="submission" date="2018-12" db="EMBL/GenBank/DDBJ databases">
        <title>Whole genome sequence of a Pandoraea apista isolate from a patient with cystic fibrosis.</title>
        <authorList>
            <person name="Kenna D.T."/>
            <person name="Turton J.F."/>
        </authorList>
    </citation>
    <scope>NUCLEOTIDE SEQUENCE [LARGE SCALE GENOMIC DNA]</scope>
    <source>
        <strain evidence="7 8">Pa13324</strain>
    </source>
</reference>
<accession>A0ABX9ZTA9</accession>
<dbReference type="Pfam" id="PF06629">
    <property type="entry name" value="MipA"/>
    <property type="match status" value="1"/>
</dbReference>
<comment type="subcellular location">
    <subcellularLocation>
        <location evidence="1">Cell outer membrane</location>
    </subcellularLocation>
</comment>
<sequence>MRSPCDPSAGRNSPTIETPRTCRSAMKSRDSRYPHRIRHFPRLAASAAGLLLAGAASHAFAVEPARYSGIQPDQSLPTNAPESGYEFTIGGGVGYSPRYMGSDEYRATPALNLALQTPYGVFVGLGGIGYRLQLPAGFFVSAALSYDGGRKDRAKGLDSGSDKLRGMGDIKGSVFTTLQAGYAIGDLAVVSVATDVPLSNRDRGNVYRFAVDSVLFKSAADSVGVGATAHFASGKYAQTYFGVTADQSLNSGYRQYAAGGGLYGVSLTANWTHKFTKHWSTTVAGGVMRYTGNASKSPIVFNKTNYQVAATLDYTF</sequence>
<organism evidence="7 8">
    <name type="scientific">Pandoraea apista</name>
    <dbReference type="NCBI Taxonomy" id="93218"/>
    <lineage>
        <taxon>Bacteria</taxon>
        <taxon>Pseudomonadati</taxon>
        <taxon>Pseudomonadota</taxon>
        <taxon>Betaproteobacteria</taxon>
        <taxon>Burkholderiales</taxon>
        <taxon>Burkholderiaceae</taxon>
        <taxon>Pandoraea</taxon>
    </lineage>
</organism>
<keyword evidence="8" id="KW-1185">Reference proteome</keyword>
<gene>
    <name evidence="7" type="ORF">EJE83_06005</name>
</gene>